<dbReference type="KEGG" id="nai:NECAME_18044"/>
<dbReference type="EMBL" id="KI659216">
    <property type="protein sequence ID" value="ETN80110.1"/>
    <property type="molecule type" value="Genomic_DNA"/>
</dbReference>
<organism evidence="2 3">
    <name type="scientific">Necator americanus</name>
    <name type="common">Human hookworm</name>
    <dbReference type="NCBI Taxonomy" id="51031"/>
    <lineage>
        <taxon>Eukaryota</taxon>
        <taxon>Metazoa</taxon>
        <taxon>Ecdysozoa</taxon>
        <taxon>Nematoda</taxon>
        <taxon>Chromadorea</taxon>
        <taxon>Rhabditida</taxon>
        <taxon>Rhabditina</taxon>
        <taxon>Rhabditomorpha</taxon>
        <taxon>Strongyloidea</taxon>
        <taxon>Ancylostomatidae</taxon>
        <taxon>Bunostominae</taxon>
        <taxon>Necator</taxon>
    </lineage>
</organism>
<accession>W2TDI1</accession>
<dbReference type="AlphaFoldDB" id="W2TDI1"/>
<gene>
    <name evidence="2" type="ORF">NECAME_18044</name>
</gene>
<feature type="region of interest" description="Disordered" evidence="1">
    <location>
        <begin position="103"/>
        <end position="125"/>
    </location>
</feature>
<evidence type="ECO:0000256" key="1">
    <source>
        <dbReference type="SAM" id="MobiDB-lite"/>
    </source>
</evidence>
<dbReference type="OrthoDB" id="5593012at2759"/>
<feature type="non-terminal residue" evidence="2">
    <location>
        <position position="125"/>
    </location>
</feature>
<keyword evidence="3" id="KW-1185">Reference proteome</keyword>
<dbReference type="STRING" id="51031.W2TDI1"/>
<evidence type="ECO:0000313" key="2">
    <source>
        <dbReference type="EMBL" id="ETN80110.1"/>
    </source>
</evidence>
<protein>
    <submittedName>
        <fullName evidence="2">Uncharacterized protein</fullName>
    </submittedName>
</protein>
<proteinExistence type="predicted"/>
<sequence>MLGKNASRFPSIYEKAEELLRAVENVDSQFADWLVLAQIDMEQLIEEKLTTAADWEAQMKLLKTKGREAEKLPRQRNSNRMHCGEHSWCEISDRRTSSTALRHAHMDSSSKHQHKTANYSAVPIT</sequence>
<dbReference type="Proteomes" id="UP000053676">
    <property type="component" value="Unassembled WGS sequence"/>
</dbReference>
<evidence type="ECO:0000313" key="3">
    <source>
        <dbReference type="Proteomes" id="UP000053676"/>
    </source>
</evidence>
<name>W2TDI1_NECAM</name>
<reference evidence="3" key="1">
    <citation type="journal article" date="2014" name="Nat. Genet.">
        <title>Genome of the human hookworm Necator americanus.</title>
        <authorList>
            <person name="Tang Y.T."/>
            <person name="Gao X."/>
            <person name="Rosa B.A."/>
            <person name="Abubucker S."/>
            <person name="Hallsworth-Pepin K."/>
            <person name="Martin J."/>
            <person name="Tyagi R."/>
            <person name="Heizer E."/>
            <person name="Zhang X."/>
            <person name="Bhonagiri-Palsikar V."/>
            <person name="Minx P."/>
            <person name="Warren W.C."/>
            <person name="Wang Q."/>
            <person name="Zhan B."/>
            <person name="Hotez P.J."/>
            <person name="Sternberg P.W."/>
            <person name="Dougall A."/>
            <person name="Gaze S.T."/>
            <person name="Mulvenna J."/>
            <person name="Sotillo J."/>
            <person name="Ranganathan S."/>
            <person name="Rabelo E.M."/>
            <person name="Wilson R.K."/>
            <person name="Felgner P.L."/>
            <person name="Bethony J."/>
            <person name="Hawdon J.M."/>
            <person name="Gasser R.B."/>
            <person name="Loukas A."/>
            <person name="Mitreva M."/>
        </authorList>
    </citation>
    <scope>NUCLEOTIDE SEQUENCE [LARGE SCALE GENOMIC DNA]</scope>
</reference>